<dbReference type="InterPro" id="IPR044926">
    <property type="entry name" value="RGS_subdomain_2"/>
</dbReference>
<protein>
    <recommendedName>
        <fullName evidence="1">RGS domain-containing protein</fullName>
    </recommendedName>
</protein>
<evidence type="ECO:0000259" key="1">
    <source>
        <dbReference type="PROSITE" id="PS50132"/>
    </source>
</evidence>
<accession>A0A7N6ACG8</accession>
<dbReference type="FunCoup" id="A0A7N6ACG8">
    <property type="interactions" value="4"/>
</dbReference>
<dbReference type="InParanoid" id="A0A7N6ACG8"/>
<reference evidence="2" key="3">
    <citation type="submission" date="2025-09" db="UniProtKB">
        <authorList>
            <consortium name="Ensembl"/>
        </authorList>
    </citation>
    <scope>IDENTIFICATION</scope>
</reference>
<dbReference type="Pfam" id="PF00615">
    <property type="entry name" value="RGS"/>
    <property type="match status" value="1"/>
</dbReference>
<evidence type="ECO:0000313" key="3">
    <source>
        <dbReference type="Proteomes" id="UP000265040"/>
    </source>
</evidence>
<dbReference type="PROSITE" id="PS50132">
    <property type="entry name" value="RGS"/>
    <property type="match status" value="1"/>
</dbReference>
<dbReference type="GeneTree" id="ENSGT00940000157316"/>
<dbReference type="PRINTS" id="PR01301">
    <property type="entry name" value="RGSPROTEIN"/>
</dbReference>
<keyword evidence="3" id="KW-1185">Reference proteome</keyword>
<dbReference type="Gene3D" id="1.10.167.10">
    <property type="entry name" value="Regulator of G-protein Signalling 4, domain 2"/>
    <property type="match status" value="1"/>
</dbReference>
<gene>
    <name evidence="2" type="primary">RGS1</name>
</gene>
<dbReference type="PANTHER" id="PTHR10845:SF160">
    <property type="entry name" value="REGULATOR OF G-PROTEIN SIGNALING 21"/>
    <property type="match status" value="1"/>
</dbReference>
<dbReference type="OrthoDB" id="196547at2759"/>
<dbReference type="FunFam" id="1.10.167.10:FF:000001">
    <property type="entry name" value="Putative regulator of g-protein signaling 12"/>
    <property type="match status" value="1"/>
</dbReference>
<reference evidence="2" key="2">
    <citation type="submission" date="2025-08" db="UniProtKB">
        <authorList>
            <consortium name="Ensembl"/>
        </authorList>
    </citation>
    <scope>IDENTIFICATION</scope>
</reference>
<organism evidence="2 3">
    <name type="scientific">Anabas testudineus</name>
    <name type="common">Climbing perch</name>
    <name type="synonym">Anthias testudineus</name>
    <dbReference type="NCBI Taxonomy" id="64144"/>
    <lineage>
        <taxon>Eukaryota</taxon>
        <taxon>Metazoa</taxon>
        <taxon>Chordata</taxon>
        <taxon>Craniata</taxon>
        <taxon>Vertebrata</taxon>
        <taxon>Euteleostomi</taxon>
        <taxon>Actinopterygii</taxon>
        <taxon>Neopterygii</taxon>
        <taxon>Teleostei</taxon>
        <taxon>Neoteleostei</taxon>
        <taxon>Acanthomorphata</taxon>
        <taxon>Anabantaria</taxon>
        <taxon>Anabantiformes</taxon>
        <taxon>Anabantoidei</taxon>
        <taxon>Anabantidae</taxon>
        <taxon>Anabas</taxon>
    </lineage>
</organism>
<dbReference type="SMART" id="SM00315">
    <property type="entry name" value="RGS"/>
    <property type="match status" value="1"/>
</dbReference>
<dbReference type="InterPro" id="IPR016137">
    <property type="entry name" value="RGS"/>
</dbReference>
<dbReference type="InterPro" id="IPR036305">
    <property type="entry name" value="RGS_sf"/>
</dbReference>
<feature type="domain" description="RGS" evidence="1">
    <location>
        <begin position="68"/>
        <end position="184"/>
    </location>
</feature>
<dbReference type="Proteomes" id="UP000265040">
    <property type="component" value="Chromosome 4"/>
</dbReference>
<dbReference type="OMA" id="KCNDEMY"/>
<dbReference type="Ensembl" id="ENSATET00000066726.2">
    <property type="protein sequence ID" value="ENSATEP00000046579.1"/>
    <property type="gene ID" value="ENSATEG00000029179.2"/>
</dbReference>
<reference evidence="2" key="1">
    <citation type="submission" date="2021-04" db="EMBL/GenBank/DDBJ databases">
        <authorList>
            <consortium name="Wellcome Sanger Institute Data Sharing"/>
        </authorList>
    </citation>
    <scope>NUCLEOTIDE SEQUENCE [LARGE SCALE GENOMIC DNA]</scope>
</reference>
<proteinExistence type="predicted"/>
<name>A0A7N6ACG8_ANATE</name>
<dbReference type="SUPFAM" id="SSF48097">
    <property type="entry name" value="Regulator of G-protein signaling, RGS"/>
    <property type="match status" value="1"/>
</dbReference>
<evidence type="ECO:0000313" key="2">
    <source>
        <dbReference type="Ensembl" id="ENSATEP00000046579.1"/>
    </source>
</evidence>
<dbReference type="PANTHER" id="PTHR10845">
    <property type="entry name" value="REGULATOR OF G PROTEIN SIGNALING"/>
    <property type="match status" value="1"/>
</dbReference>
<sequence length="193" mass="23196">MPKHLFSKIRFYEIRDLMQNVKQPRRVDIVHHSKRHKKDFQGLMVEKINDMSSPTKPRSQTDHELHLTLNKLLKKKKYLAAFRTFLQSEYSDENIEFWLACEDFRSTTSPDKLRWKAEAIYKEFIQPTARREINVDCQIREKIKKSLEKPSPSCFDEAQRHVYLLMESDSCPRFLQSDAYLSLKHKSRTLWYV</sequence>
<dbReference type="AlphaFoldDB" id="A0A7N6ACG8"/>